<dbReference type="EMBL" id="BART01012805">
    <property type="protein sequence ID" value="GAG85580.1"/>
    <property type="molecule type" value="Genomic_DNA"/>
</dbReference>
<accession>X1ASA6</accession>
<feature type="non-terminal residue" evidence="2">
    <location>
        <position position="1"/>
    </location>
</feature>
<sequence length="120" mass="12998">ISYIHAEGYAAGELKHGPFALLGKDTPAVAIVARDKNYESMLTNIKEVKARRSPVLALAEEGDESIGELADWVISVPPVDSIFSPVVNTVALQLLAYYTAKQRGCPIDFPRNLAKSVTVE</sequence>
<dbReference type="InterPro" id="IPR035490">
    <property type="entry name" value="GlmS/FrlB_SIS"/>
</dbReference>
<dbReference type="GO" id="GO:0097367">
    <property type="term" value="F:carbohydrate derivative binding"/>
    <property type="evidence" value="ECO:0007669"/>
    <property type="project" value="InterPro"/>
</dbReference>
<dbReference type="Gene3D" id="3.40.50.10490">
    <property type="entry name" value="Glucose-6-phosphate isomerase like protein, domain 1"/>
    <property type="match status" value="2"/>
</dbReference>
<dbReference type="CDD" id="cd05009">
    <property type="entry name" value="SIS_GlmS_GlmD_2"/>
    <property type="match status" value="1"/>
</dbReference>
<proteinExistence type="predicted"/>
<organism evidence="2">
    <name type="scientific">marine sediment metagenome</name>
    <dbReference type="NCBI Taxonomy" id="412755"/>
    <lineage>
        <taxon>unclassified sequences</taxon>
        <taxon>metagenomes</taxon>
        <taxon>ecological metagenomes</taxon>
    </lineage>
</organism>
<name>X1ASA6_9ZZZZ</name>
<dbReference type="GO" id="GO:0006487">
    <property type="term" value="P:protein N-linked glycosylation"/>
    <property type="evidence" value="ECO:0007669"/>
    <property type="project" value="TreeGrafter"/>
</dbReference>
<dbReference type="InterPro" id="IPR001347">
    <property type="entry name" value="SIS_dom"/>
</dbReference>
<dbReference type="PANTHER" id="PTHR10937:SF0">
    <property type="entry name" value="GLUTAMINE--FRUCTOSE-6-PHOSPHATE TRANSAMINASE (ISOMERIZING)"/>
    <property type="match status" value="1"/>
</dbReference>
<dbReference type="GO" id="GO:0006047">
    <property type="term" value="P:UDP-N-acetylglucosamine metabolic process"/>
    <property type="evidence" value="ECO:0007669"/>
    <property type="project" value="TreeGrafter"/>
</dbReference>
<dbReference type="PROSITE" id="PS51464">
    <property type="entry name" value="SIS"/>
    <property type="match status" value="1"/>
</dbReference>
<dbReference type="PANTHER" id="PTHR10937">
    <property type="entry name" value="GLUCOSAMINE--FRUCTOSE-6-PHOSPHATE AMINOTRANSFERASE, ISOMERIZING"/>
    <property type="match status" value="1"/>
</dbReference>
<evidence type="ECO:0000259" key="1">
    <source>
        <dbReference type="PROSITE" id="PS51464"/>
    </source>
</evidence>
<dbReference type="GO" id="GO:0006002">
    <property type="term" value="P:fructose 6-phosphate metabolic process"/>
    <property type="evidence" value="ECO:0007669"/>
    <property type="project" value="TreeGrafter"/>
</dbReference>
<protein>
    <recommendedName>
        <fullName evidence="1">SIS domain-containing protein</fullName>
    </recommendedName>
</protein>
<comment type="caution">
    <text evidence="2">The sequence shown here is derived from an EMBL/GenBank/DDBJ whole genome shotgun (WGS) entry which is preliminary data.</text>
</comment>
<feature type="domain" description="SIS" evidence="1">
    <location>
        <begin position="1"/>
        <end position="110"/>
    </location>
</feature>
<dbReference type="AlphaFoldDB" id="X1ASA6"/>
<dbReference type="SUPFAM" id="SSF53697">
    <property type="entry name" value="SIS domain"/>
    <property type="match status" value="1"/>
</dbReference>
<reference evidence="2" key="1">
    <citation type="journal article" date="2014" name="Front. Microbiol.">
        <title>High frequency of phylogenetically diverse reductive dehalogenase-homologous genes in deep subseafloor sedimentary metagenomes.</title>
        <authorList>
            <person name="Kawai M."/>
            <person name="Futagami T."/>
            <person name="Toyoda A."/>
            <person name="Takaki Y."/>
            <person name="Nishi S."/>
            <person name="Hori S."/>
            <person name="Arai W."/>
            <person name="Tsubouchi T."/>
            <person name="Morono Y."/>
            <person name="Uchiyama I."/>
            <person name="Ito T."/>
            <person name="Fujiyama A."/>
            <person name="Inagaki F."/>
            <person name="Takami H."/>
        </authorList>
    </citation>
    <scope>NUCLEOTIDE SEQUENCE</scope>
    <source>
        <strain evidence="2">Expedition CK06-06</strain>
    </source>
</reference>
<gene>
    <name evidence="2" type="ORF">S01H4_26522</name>
</gene>
<dbReference type="Pfam" id="PF01380">
    <property type="entry name" value="SIS"/>
    <property type="match status" value="1"/>
</dbReference>
<evidence type="ECO:0000313" key="2">
    <source>
        <dbReference type="EMBL" id="GAG85580.1"/>
    </source>
</evidence>
<dbReference type="InterPro" id="IPR046348">
    <property type="entry name" value="SIS_dom_sf"/>
</dbReference>
<dbReference type="GO" id="GO:0004360">
    <property type="term" value="F:glutamine-fructose-6-phosphate transaminase (isomerizing) activity"/>
    <property type="evidence" value="ECO:0007669"/>
    <property type="project" value="TreeGrafter"/>
</dbReference>